<keyword evidence="1" id="KW-0802">TPR repeat</keyword>
<dbReference type="RefSeq" id="WP_232593372.1">
    <property type="nucleotide sequence ID" value="NZ_BSPD01000029.1"/>
</dbReference>
<dbReference type="AlphaFoldDB" id="A0AA37T5R7"/>
<sequence>MKAVLKKLVQATSLAVPLAFTPAISSLVIEGFGYSVDWSYASAQEEAAKPKYETRKTPALSQAVFKKLAIIQELTNPEGDDAKPNFPEALKELKEIEKGAGKWNGYELAQLYNYYGFVYYSLENNAQAIKYYRKVVDQSPNIPVGLEVGTLYTIAQLQFVEEDYPAAIKTLKEWMSKQDPQFIGADSYVLLAQAYYQLQDMKSARPNADKAVEMYEAKGKVPKENWLSLQRAIYFELSQNDKVIEVLVKLCRHYSKPTYWKQLAGMYGLVGKEKRQVYLTDAAYVAKTLDKEKELLNLAYMFLGEEYPYRAAKIIDDGIKKKLIEPTSKNLEVLATAWRLSQEMEKSIQTMSQAADKSKNGNLHALLAGNYLDTDRNEKALEVASVALKRGGVKRPDQLYIVIGMARANLGRWESAMKAFEEAKKDKRSRVFAENWITYCKGELERERQLGNS</sequence>
<name>A0AA37T5R7_9GAMM</name>
<dbReference type="SMART" id="SM00028">
    <property type="entry name" value="TPR"/>
    <property type="match status" value="3"/>
</dbReference>
<evidence type="ECO:0000256" key="1">
    <source>
        <dbReference type="PROSITE-ProRule" id="PRU00339"/>
    </source>
</evidence>
<keyword evidence="3" id="KW-1185">Reference proteome</keyword>
<reference evidence="2 3" key="1">
    <citation type="journal article" date="2014" name="Int. J. Syst. Evol. Microbiol.">
        <title>Complete genome sequence of Corynebacterium casei LMG S-19264T (=DSM 44701T), isolated from a smear-ripened cheese.</title>
        <authorList>
            <consortium name="US DOE Joint Genome Institute (JGI-PGF)"/>
            <person name="Walter F."/>
            <person name="Albersmeier A."/>
            <person name="Kalinowski J."/>
            <person name="Ruckert C."/>
        </authorList>
    </citation>
    <scope>NUCLEOTIDE SEQUENCE [LARGE SCALE GENOMIC DNA]</scope>
    <source>
        <strain evidence="2 3">NBRC 110095</strain>
    </source>
</reference>
<dbReference type="Gene3D" id="1.25.40.10">
    <property type="entry name" value="Tetratricopeptide repeat domain"/>
    <property type="match status" value="3"/>
</dbReference>
<evidence type="ECO:0008006" key="4">
    <source>
        <dbReference type="Google" id="ProtNLM"/>
    </source>
</evidence>
<feature type="repeat" description="TPR" evidence="1">
    <location>
        <begin position="109"/>
        <end position="142"/>
    </location>
</feature>
<proteinExistence type="predicted"/>
<dbReference type="InterPro" id="IPR019734">
    <property type="entry name" value="TPR_rpt"/>
</dbReference>
<gene>
    <name evidence="2" type="ORF">GCM10007877_10510</name>
</gene>
<dbReference type="PROSITE" id="PS50005">
    <property type="entry name" value="TPR"/>
    <property type="match status" value="1"/>
</dbReference>
<dbReference type="SUPFAM" id="SSF48452">
    <property type="entry name" value="TPR-like"/>
    <property type="match status" value="1"/>
</dbReference>
<organism evidence="2 3">
    <name type="scientific">Marinibactrum halimedae</name>
    <dbReference type="NCBI Taxonomy" id="1444977"/>
    <lineage>
        <taxon>Bacteria</taxon>
        <taxon>Pseudomonadati</taxon>
        <taxon>Pseudomonadota</taxon>
        <taxon>Gammaproteobacteria</taxon>
        <taxon>Cellvibrionales</taxon>
        <taxon>Cellvibrionaceae</taxon>
        <taxon>Marinibactrum</taxon>
    </lineage>
</organism>
<dbReference type="EMBL" id="BSPD01000029">
    <property type="protein sequence ID" value="GLS25337.1"/>
    <property type="molecule type" value="Genomic_DNA"/>
</dbReference>
<accession>A0AA37T5R7</accession>
<evidence type="ECO:0000313" key="3">
    <source>
        <dbReference type="Proteomes" id="UP001156870"/>
    </source>
</evidence>
<dbReference type="Pfam" id="PF13181">
    <property type="entry name" value="TPR_8"/>
    <property type="match status" value="2"/>
</dbReference>
<comment type="caution">
    <text evidence="2">The sequence shown here is derived from an EMBL/GenBank/DDBJ whole genome shotgun (WGS) entry which is preliminary data.</text>
</comment>
<dbReference type="Proteomes" id="UP001156870">
    <property type="component" value="Unassembled WGS sequence"/>
</dbReference>
<evidence type="ECO:0000313" key="2">
    <source>
        <dbReference type="EMBL" id="GLS25337.1"/>
    </source>
</evidence>
<protein>
    <recommendedName>
        <fullName evidence="4">Tetratricopeptide repeat protein</fullName>
    </recommendedName>
</protein>
<dbReference type="InterPro" id="IPR011990">
    <property type="entry name" value="TPR-like_helical_dom_sf"/>
</dbReference>